<feature type="compositionally biased region" description="Basic residues" evidence="1">
    <location>
        <begin position="172"/>
        <end position="188"/>
    </location>
</feature>
<name>A0A6P8ASQ0_PYRGI</name>
<sequence length="387" mass="41995">MLVLFPNFTPATSELSQQTLSNTSTAAMAQSGNLLVVDLHKQTLDNCFFMSAEETTLDIITSKEPEGGKFRAMVIKSEGYGWRQKRSVLFSDVGTTVVEALELLHAKTAEALNHHILTNGFAPVRASRRKPRDWDEDGSEMSASSSGSDSDDSDDSRSGSNLSDDGGPPRPKTQKRSKKHRSSSRPRVHSPVPGPPIRIAVAPPVPSMPRPPPMGFRPGMPGHPLPPGLRGGVPPPGHPMHGRPPPGFRPPQLVDVPNPPNAGPPNLRPRVVKIGITWAGHRQQIMVHEVPTRRSITTSAMRYFNSNRSVFGAAQEGPAMGANMCVLKEVVLTKAGSGEERYDMTAYHMDDLSEMCDSVIGTSKKIPLFEVIIQRLPGSPECSDGDW</sequence>
<keyword evidence="2" id="KW-1185">Reference proteome</keyword>
<protein>
    <submittedName>
        <fullName evidence="3">Uncharacterized protein</fullName>
    </submittedName>
</protein>
<dbReference type="Proteomes" id="UP000515153">
    <property type="component" value="Unplaced"/>
</dbReference>
<accession>A0A6P8ASQ0</accession>
<dbReference type="AlphaFoldDB" id="A0A6P8ASQ0"/>
<feature type="region of interest" description="Disordered" evidence="1">
    <location>
        <begin position="125"/>
        <end position="245"/>
    </location>
</feature>
<reference evidence="3" key="3">
    <citation type="submission" date="2025-08" db="UniProtKB">
        <authorList>
            <consortium name="RefSeq"/>
        </authorList>
    </citation>
    <scope>IDENTIFICATION</scope>
    <source>
        <strain evidence="3">NI907</strain>
    </source>
</reference>
<organism evidence="2 3">
    <name type="scientific">Pyricularia grisea</name>
    <name type="common">Crabgrass-specific blast fungus</name>
    <name type="synonym">Magnaporthe grisea</name>
    <dbReference type="NCBI Taxonomy" id="148305"/>
    <lineage>
        <taxon>Eukaryota</taxon>
        <taxon>Fungi</taxon>
        <taxon>Dikarya</taxon>
        <taxon>Ascomycota</taxon>
        <taxon>Pezizomycotina</taxon>
        <taxon>Sordariomycetes</taxon>
        <taxon>Sordariomycetidae</taxon>
        <taxon>Magnaporthales</taxon>
        <taxon>Pyriculariaceae</taxon>
        <taxon>Pyricularia</taxon>
    </lineage>
</organism>
<dbReference type="GeneID" id="41964839"/>
<reference evidence="3" key="1">
    <citation type="journal article" date="2019" name="Mol. Biol. Evol.">
        <title>Blast fungal genomes show frequent chromosomal changes, gene gains and losses, and effector gene turnover.</title>
        <authorList>
            <person name="Gomez Luciano L.B."/>
            <person name="Jason Tsai I."/>
            <person name="Chuma I."/>
            <person name="Tosa Y."/>
            <person name="Chen Y.H."/>
            <person name="Li J.Y."/>
            <person name="Li M.Y."/>
            <person name="Jade Lu M.Y."/>
            <person name="Nakayashiki H."/>
            <person name="Li W.H."/>
        </authorList>
    </citation>
    <scope>NUCLEOTIDE SEQUENCE</scope>
    <source>
        <strain evidence="3">NI907</strain>
    </source>
</reference>
<dbReference type="RefSeq" id="XP_030977932.1">
    <property type="nucleotide sequence ID" value="XM_031129931.1"/>
</dbReference>
<evidence type="ECO:0000313" key="2">
    <source>
        <dbReference type="Proteomes" id="UP000515153"/>
    </source>
</evidence>
<reference evidence="3" key="2">
    <citation type="submission" date="2019-10" db="EMBL/GenBank/DDBJ databases">
        <authorList>
            <consortium name="NCBI Genome Project"/>
        </authorList>
    </citation>
    <scope>NUCLEOTIDE SEQUENCE</scope>
    <source>
        <strain evidence="3">NI907</strain>
    </source>
</reference>
<feature type="compositionally biased region" description="Pro residues" evidence="1">
    <location>
        <begin position="203"/>
        <end position="245"/>
    </location>
</feature>
<evidence type="ECO:0000313" key="3">
    <source>
        <dbReference type="RefSeq" id="XP_030977932.1"/>
    </source>
</evidence>
<proteinExistence type="predicted"/>
<evidence type="ECO:0000256" key="1">
    <source>
        <dbReference type="SAM" id="MobiDB-lite"/>
    </source>
</evidence>
<gene>
    <name evidence="3" type="ORF">PgNI_09950</name>
</gene>
<dbReference type="KEGG" id="pgri:PgNI_09950"/>